<feature type="non-terminal residue" evidence="2">
    <location>
        <position position="94"/>
    </location>
</feature>
<evidence type="ECO:0000313" key="2">
    <source>
        <dbReference type="EMBL" id="NKX50133.1"/>
    </source>
</evidence>
<name>A0ABX1JM21_9MICC</name>
<dbReference type="PANTHER" id="PTHR43685">
    <property type="entry name" value="GLYCOSYLTRANSFERASE"/>
    <property type="match status" value="1"/>
</dbReference>
<dbReference type="InterPro" id="IPR050834">
    <property type="entry name" value="Glycosyltransf_2"/>
</dbReference>
<evidence type="ECO:0000313" key="3">
    <source>
        <dbReference type="Proteomes" id="UP000523795"/>
    </source>
</evidence>
<reference evidence="2 3" key="1">
    <citation type="submission" date="2020-04" db="EMBL/GenBank/DDBJ databases">
        <authorList>
            <person name="Liu S."/>
        </authorList>
    </citation>
    <scope>NUCLEOTIDE SEQUENCE [LARGE SCALE GENOMIC DNA]</scope>
    <source>
        <strain evidence="2 3">CGMCC 1.15091</strain>
    </source>
</reference>
<dbReference type="Proteomes" id="UP000523795">
    <property type="component" value="Unassembled WGS sequence"/>
</dbReference>
<dbReference type="SUPFAM" id="SSF53448">
    <property type="entry name" value="Nucleotide-diphospho-sugar transferases"/>
    <property type="match status" value="1"/>
</dbReference>
<comment type="caution">
    <text evidence="2">The sequence shown here is derived from an EMBL/GenBank/DDBJ whole genome shotgun (WGS) entry which is preliminary data.</text>
</comment>
<dbReference type="CDD" id="cd00761">
    <property type="entry name" value="Glyco_tranf_GTA_type"/>
    <property type="match status" value="1"/>
</dbReference>
<dbReference type="Pfam" id="PF00535">
    <property type="entry name" value="Glycos_transf_2"/>
    <property type="match status" value="1"/>
</dbReference>
<gene>
    <name evidence="2" type="ORF">HER39_06030</name>
</gene>
<dbReference type="EMBL" id="JAAZSR010000064">
    <property type="protein sequence ID" value="NKX50133.1"/>
    <property type="molecule type" value="Genomic_DNA"/>
</dbReference>
<proteinExistence type="predicted"/>
<keyword evidence="3" id="KW-1185">Reference proteome</keyword>
<organism evidence="2 3">
    <name type="scientific">Arthrobacter deserti</name>
    <dbReference type="NCBI Taxonomy" id="1742687"/>
    <lineage>
        <taxon>Bacteria</taxon>
        <taxon>Bacillati</taxon>
        <taxon>Actinomycetota</taxon>
        <taxon>Actinomycetes</taxon>
        <taxon>Micrococcales</taxon>
        <taxon>Micrococcaceae</taxon>
        <taxon>Arthrobacter</taxon>
    </lineage>
</organism>
<dbReference type="Gene3D" id="3.90.550.10">
    <property type="entry name" value="Spore Coat Polysaccharide Biosynthesis Protein SpsA, Chain A"/>
    <property type="match status" value="1"/>
</dbReference>
<dbReference type="InterPro" id="IPR029044">
    <property type="entry name" value="Nucleotide-diphossugar_trans"/>
</dbReference>
<feature type="non-terminal residue" evidence="2">
    <location>
        <position position="1"/>
    </location>
</feature>
<dbReference type="InterPro" id="IPR001173">
    <property type="entry name" value="Glyco_trans_2-like"/>
</dbReference>
<dbReference type="PANTHER" id="PTHR43685:SF2">
    <property type="entry name" value="GLYCOSYLTRANSFERASE 2-LIKE DOMAIN-CONTAINING PROTEIN"/>
    <property type="match status" value="1"/>
</dbReference>
<accession>A0ABX1JM21</accession>
<sequence>RDDLLRRALESVCRQSRPPGTVVVVDDTGSAATAGIVAGWKDGAGVRYVDGSGLAPKGASASRNLGAWSCDAAILAFLDDDDRWRPGFLAACVA</sequence>
<feature type="domain" description="Glycosyltransferase 2-like" evidence="1">
    <location>
        <begin position="3"/>
        <end position="93"/>
    </location>
</feature>
<protein>
    <submittedName>
        <fullName evidence="2">Glycosyltransferase family 2 protein</fullName>
    </submittedName>
</protein>
<evidence type="ECO:0000259" key="1">
    <source>
        <dbReference type="Pfam" id="PF00535"/>
    </source>
</evidence>